<dbReference type="InterPro" id="IPR036565">
    <property type="entry name" value="Mur-like_cat_sf"/>
</dbReference>
<evidence type="ECO:0000313" key="13">
    <source>
        <dbReference type="Proteomes" id="UP000279470"/>
    </source>
</evidence>
<dbReference type="OrthoDB" id="9809356at2"/>
<dbReference type="InterPro" id="IPR018109">
    <property type="entry name" value="Folylpolyglutamate_synth_CS"/>
</dbReference>
<evidence type="ECO:0000256" key="1">
    <source>
        <dbReference type="ARBA" id="ARBA00001946"/>
    </source>
</evidence>
<evidence type="ECO:0000256" key="2">
    <source>
        <dbReference type="ARBA" id="ARBA00008276"/>
    </source>
</evidence>
<dbReference type="Pfam" id="PF08245">
    <property type="entry name" value="Mur_ligase_M"/>
    <property type="match status" value="1"/>
</dbReference>
<dbReference type="InterPro" id="IPR001645">
    <property type="entry name" value="Folylpolyglutamate_synth"/>
</dbReference>
<evidence type="ECO:0000256" key="10">
    <source>
        <dbReference type="PIRNR" id="PIRNR001563"/>
    </source>
</evidence>
<keyword evidence="7 10" id="KW-0067">ATP-binding</keyword>
<dbReference type="GO" id="GO:0005737">
    <property type="term" value="C:cytoplasm"/>
    <property type="evidence" value="ECO:0007669"/>
    <property type="project" value="TreeGrafter"/>
</dbReference>
<feature type="domain" description="Mur ligase central" evidence="11">
    <location>
        <begin position="43"/>
        <end position="262"/>
    </location>
</feature>
<evidence type="ECO:0000256" key="8">
    <source>
        <dbReference type="ARBA" id="ARBA00022842"/>
    </source>
</evidence>
<evidence type="ECO:0000256" key="6">
    <source>
        <dbReference type="ARBA" id="ARBA00022741"/>
    </source>
</evidence>
<evidence type="ECO:0000256" key="3">
    <source>
        <dbReference type="ARBA" id="ARBA00013025"/>
    </source>
</evidence>
<comment type="cofactor">
    <cofactor evidence="1">
        <name>Mg(2+)</name>
        <dbReference type="ChEBI" id="CHEBI:18420"/>
    </cofactor>
</comment>
<dbReference type="NCBIfam" id="TIGR01499">
    <property type="entry name" value="folC"/>
    <property type="match status" value="1"/>
</dbReference>
<keyword evidence="4 10" id="KW-0436">Ligase</keyword>
<dbReference type="AlphaFoldDB" id="A0A429XEZ6"/>
<dbReference type="SUPFAM" id="SSF53623">
    <property type="entry name" value="MurD-like peptide ligases, catalytic domain"/>
    <property type="match status" value="1"/>
</dbReference>
<evidence type="ECO:0000256" key="4">
    <source>
        <dbReference type="ARBA" id="ARBA00022598"/>
    </source>
</evidence>
<dbReference type="GO" id="GO:0005524">
    <property type="term" value="F:ATP binding"/>
    <property type="evidence" value="ECO:0007669"/>
    <property type="project" value="UniProtKB-KW"/>
</dbReference>
<evidence type="ECO:0000256" key="5">
    <source>
        <dbReference type="ARBA" id="ARBA00022723"/>
    </source>
</evidence>
<dbReference type="SUPFAM" id="SSF53244">
    <property type="entry name" value="MurD-like peptide ligases, peptide-binding domain"/>
    <property type="match status" value="1"/>
</dbReference>
<reference evidence="13" key="1">
    <citation type="submission" date="2018-11" db="EMBL/GenBank/DDBJ databases">
        <title>Phylogenetic, genomic, and biogeographic characterization of a novel and ubiquitous marine invertebrate-associated Rickettsiales parasite, Candidatus Marinoinvertebrata rohwerii, gen. nov., sp. nov.</title>
        <authorList>
            <person name="Klinges J.G."/>
            <person name="Rosales S.M."/>
            <person name="Mcminds R."/>
            <person name="Shaver E.C."/>
            <person name="Shantz A."/>
            <person name="Peters E.C."/>
            <person name="Burkepile D.E."/>
            <person name="Silliman B.R."/>
            <person name="Vega Thurber R.L."/>
        </authorList>
    </citation>
    <scope>NUCLEOTIDE SEQUENCE [LARGE SCALE GENOMIC DNA]</scope>
    <source>
        <strain evidence="13">a_cerv_44</strain>
    </source>
</reference>
<protein>
    <recommendedName>
        <fullName evidence="3">tetrahydrofolate synthase</fullName>
        <ecNumber evidence="3">6.3.2.17</ecNumber>
    </recommendedName>
</protein>
<gene>
    <name evidence="12" type="ORF">EIC27_05795</name>
</gene>
<evidence type="ECO:0000256" key="7">
    <source>
        <dbReference type="ARBA" id="ARBA00022840"/>
    </source>
</evidence>
<keyword evidence="8" id="KW-0460">Magnesium</keyword>
<proteinExistence type="inferred from homology"/>
<dbReference type="UniPathway" id="UPA00077">
    <property type="reaction ID" value="UER00157"/>
</dbReference>
<dbReference type="PANTHER" id="PTHR11136:SF0">
    <property type="entry name" value="DIHYDROFOLATE SYNTHETASE-RELATED"/>
    <property type="match status" value="1"/>
</dbReference>
<evidence type="ECO:0000256" key="9">
    <source>
        <dbReference type="ARBA" id="ARBA00047493"/>
    </source>
</evidence>
<dbReference type="InterPro" id="IPR013221">
    <property type="entry name" value="Mur_ligase_cen"/>
</dbReference>
<dbReference type="EMBL" id="RXFM01000092">
    <property type="protein sequence ID" value="RST62983.1"/>
    <property type="molecule type" value="Genomic_DNA"/>
</dbReference>
<dbReference type="Proteomes" id="UP000279470">
    <property type="component" value="Unassembled WGS sequence"/>
</dbReference>
<evidence type="ECO:0000313" key="12">
    <source>
        <dbReference type="EMBL" id="RST62983.1"/>
    </source>
</evidence>
<dbReference type="PROSITE" id="PS01011">
    <property type="entry name" value="FOLYLPOLYGLU_SYNT_1"/>
    <property type="match status" value="1"/>
</dbReference>
<dbReference type="RefSeq" id="WP_126045142.1">
    <property type="nucleotide sequence ID" value="NZ_RXFM01000092.1"/>
</dbReference>
<dbReference type="GO" id="GO:0046654">
    <property type="term" value="P:tetrahydrofolate biosynthetic process"/>
    <property type="evidence" value="ECO:0007669"/>
    <property type="project" value="UniProtKB-UniPathway"/>
</dbReference>
<dbReference type="EC" id="6.3.2.17" evidence="3"/>
<organism evidence="12 13">
    <name type="scientific">Candidatus Aquarickettsia rohweri</name>
    <dbReference type="NCBI Taxonomy" id="2602574"/>
    <lineage>
        <taxon>Bacteria</taxon>
        <taxon>Pseudomonadati</taxon>
        <taxon>Pseudomonadota</taxon>
        <taxon>Alphaproteobacteria</taxon>
        <taxon>Rickettsiales</taxon>
        <taxon>Candidatus Midichloriaceae</taxon>
        <taxon>Candidatus Aquarickettsia</taxon>
    </lineage>
</organism>
<comment type="caution">
    <text evidence="12">The sequence shown here is derived from an EMBL/GenBank/DDBJ whole genome shotgun (WGS) entry which is preliminary data.</text>
</comment>
<dbReference type="PIRSF" id="PIRSF001563">
    <property type="entry name" value="Folylpolyglu_synth"/>
    <property type="match status" value="1"/>
</dbReference>
<dbReference type="FunFam" id="3.40.1190.10:FF:000011">
    <property type="entry name" value="Folylpolyglutamate synthase/dihydrofolate synthase"/>
    <property type="match status" value="1"/>
</dbReference>
<keyword evidence="6 10" id="KW-0547">Nucleotide-binding</keyword>
<dbReference type="InterPro" id="IPR036615">
    <property type="entry name" value="Mur_ligase_C_dom_sf"/>
</dbReference>
<evidence type="ECO:0000259" key="11">
    <source>
        <dbReference type="Pfam" id="PF08245"/>
    </source>
</evidence>
<comment type="catalytic activity">
    <reaction evidence="9">
        <text>(6S)-5,6,7,8-tetrahydrofolyl-(gamma-L-Glu)(n) + L-glutamate + ATP = (6S)-5,6,7,8-tetrahydrofolyl-(gamma-L-Glu)(n+1) + ADP + phosphate + H(+)</text>
        <dbReference type="Rhea" id="RHEA:10580"/>
        <dbReference type="Rhea" id="RHEA-COMP:14738"/>
        <dbReference type="Rhea" id="RHEA-COMP:14740"/>
        <dbReference type="ChEBI" id="CHEBI:15378"/>
        <dbReference type="ChEBI" id="CHEBI:29985"/>
        <dbReference type="ChEBI" id="CHEBI:30616"/>
        <dbReference type="ChEBI" id="CHEBI:43474"/>
        <dbReference type="ChEBI" id="CHEBI:141005"/>
        <dbReference type="ChEBI" id="CHEBI:456216"/>
        <dbReference type="EC" id="6.3.2.17"/>
    </reaction>
</comment>
<dbReference type="GO" id="GO:0008841">
    <property type="term" value="F:dihydrofolate synthase activity"/>
    <property type="evidence" value="ECO:0007669"/>
    <property type="project" value="TreeGrafter"/>
</dbReference>
<comment type="similarity">
    <text evidence="2 10">Belongs to the folylpolyglutamate synthase family.</text>
</comment>
<dbReference type="GO" id="GO:0004326">
    <property type="term" value="F:tetrahydrofolylpolyglutamate synthase activity"/>
    <property type="evidence" value="ECO:0007669"/>
    <property type="project" value="UniProtKB-EC"/>
</dbReference>
<sequence length="427" mass="48171">MVKMPHWPKQFGRDYIDLGLTRIKSLLKKLGNPEKKIPPVIHVAGTNGKGSTIAFLKSILNSAGYKVHQYTSPHLLNFNERIVISDNKITDNQLYEVIEECRFNAKGLDLTFFEATTGAAFLAFSKYHADIVLLETGLGGRYDATNIMENTLMSIITPISYDHMEYLGNNLLDIASEKAGIIKNYSKCIISWQETKVLNYLIDECKKIGSEYIACQKDWNFKKIEQGFQFLDLVNDKIIDFPMPNLIGIHQIINASTAICAARNLNGNFTINFNNLKQGIMSANWPSRMEKVQNGTILSLLPKNSEIWLDGAHNELGAQMIAATIDTFIKMPTFLINGRTRNRDIKGFLLPFKDKVEYVLAVPVEWEPDSENPEKIKNIAHNIGIKSIEFESLKEALQLCNKLSKGNSIRVIICGSLYLTADLKKLF</sequence>
<dbReference type="Gene3D" id="3.90.190.20">
    <property type="entry name" value="Mur ligase, C-terminal domain"/>
    <property type="match status" value="1"/>
</dbReference>
<name>A0A429XEZ6_9RICK</name>
<dbReference type="PANTHER" id="PTHR11136">
    <property type="entry name" value="FOLYLPOLYGLUTAMATE SYNTHASE-RELATED"/>
    <property type="match status" value="1"/>
</dbReference>
<keyword evidence="5" id="KW-0479">Metal-binding</keyword>
<dbReference type="PROSITE" id="PS01012">
    <property type="entry name" value="FOLYLPOLYGLU_SYNT_2"/>
    <property type="match status" value="1"/>
</dbReference>
<accession>A0A429XEZ6</accession>
<dbReference type="GO" id="GO:0046872">
    <property type="term" value="F:metal ion binding"/>
    <property type="evidence" value="ECO:0007669"/>
    <property type="project" value="UniProtKB-KW"/>
</dbReference>
<dbReference type="Gene3D" id="3.40.1190.10">
    <property type="entry name" value="Mur-like, catalytic domain"/>
    <property type="match status" value="1"/>
</dbReference>
<keyword evidence="13" id="KW-1185">Reference proteome</keyword>